<proteinExistence type="predicted"/>
<name>A0A2T7UNX4_9RHOB</name>
<feature type="transmembrane region" description="Helical" evidence="1">
    <location>
        <begin position="104"/>
        <end position="124"/>
    </location>
</feature>
<dbReference type="Proteomes" id="UP000244810">
    <property type="component" value="Unassembled WGS sequence"/>
</dbReference>
<evidence type="ECO:0008006" key="4">
    <source>
        <dbReference type="Google" id="ProtNLM"/>
    </source>
</evidence>
<comment type="caution">
    <text evidence="2">The sequence shown here is derived from an EMBL/GenBank/DDBJ whole genome shotgun (WGS) entry which is preliminary data.</text>
</comment>
<protein>
    <recommendedName>
        <fullName evidence="4">Peptidase M48 domain-containing protein</fullName>
    </recommendedName>
</protein>
<evidence type="ECO:0000256" key="1">
    <source>
        <dbReference type="SAM" id="Phobius"/>
    </source>
</evidence>
<keyword evidence="1" id="KW-0812">Transmembrane</keyword>
<sequence length="340" mass="36016">MTALDKYARLEGSGVWRAGPDEQRRDVVVSLGDSSLIIADTKSGQALSHWSLPAVVRMNKGTRPAVYTPLSDGDSETLELDDALLIEALETIRAALSPKPPMRWLRLGLGAGVVALALAGFLWLPGVLVARTAAIVPEAARVQIGREALDMIFESASSERVCADPDGRQSLATLRNRVLGSDWRVVVMTGIPGLEAAHLPGQLIVLGDALVSRLDSPEALAGYLLAEAQARAATDPLLDLLSAAGTRATLTLLTTGTLPEDSLRGYAIQRLQRPAALPRATALGEALDQIGVSPLPYAMSLPEGRQALSQALADRPAQPRAAERLLSDGEWLTVQAICAH</sequence>
<evidence type="ECO:0000313" key="2">
    <source>
        <dbReference type="EMBL" id="PVE46425.1"/>
    </source>
</evidence>
<dbReference type="AlphaFoldDB" id="A0A2T7UNX4"/>
<dbReference type="EMBL" id="QDDR01000009">
    <property type="protein sequence ID" value="PVE46425.1"/>
    <property type="molecule type" value="Genomic_DNA"/>
</dbReference>
<dbReference type="OrthoDB" id="7822309at2"/>
<keyword evidence="1" id="KW-1133">Transmembrane helix</keyword>
<reference evidence="2 3" key="1">
    <citation type="journal article" date="2011" name="Syst. Appl. Microbiol.">
        <title>Defluviimonas denitrificans gen. nov., sp. nov., and Pararhodobacter aggregans gen. nov., sp. nov., non-phototrophic Rhodobacteraceae from the biofilter of a marine aquaculture.</title>
        <authorList>
            <person name="Foesel B.U."/>
            <person name="Drake H.L."/>
            <person name="Schramm A."/>
        </authorList>
    </citation>
    <scope>NUCLEOTIDE SEQUENCE [LARGE SCALE GENOMIC DNA]</scope>
    <source>
        <strain evidence="2 3">D1-19</strain>
    </source>
</reference>
<organism evidence="2 3">
    <name type="scientific">Pararhodobacter aggregans</name>
    <dbReference type="NCBI Taxonomy" id="404875"/>
    <lineage>
        <taxon>Bacteria</taxon>
        <taxon>Pseudomonadati</taxon>
        <taxon>Pseudomonadota</taxon>
        <taxon>Alphaproteobacteria</taxon>
        <taxon>Rhodobacterales</taxon>
        <taxon>Paracoccaceae</taxon>
        <taxon>Pararhodobacter</taxon>
    </lineage>
</organism>
<keyword evidence="1" id="KW-0472">Membrane</keyword>
<accession>A0A2T7UNX4</accession>
<gene>
    <name evidence="2" type="ORF">DDE23_17460</name>
</gene>
<keyword evidence="3" id="KW-1185">Reference proteome</keyword>
<evidence type="ECO:0000313" key="3">
    <source>
        <dbReference type="Proteomes" id="UP000244810"/>
    </source>
</evidence>
<dbReference type="RefSeq" id="WP_107753447.1">
    <property type="nucleotide sequence ID" value="NZ_QBKF01000009.1"/>
</dbReference>